<reference evidence="2" key="1">
    <citation type="submission" date="2017-06" db="EMBL/GenBank/DDBJ databases">
        <title>FDA dAtabase for Regulatory Grade micrObial Sequences (FDA-ARGOS): Supporting development and validation of Infectious Disease Dx tests.</title>
        <authorList>
            <person name="Goldberg B."/>
            <person name="Campos J."/>
            <person name="Tallon L."/>
            <person name="Sadzewicz L."/>
            <person name="Sengamalay N."/>
            <person name="Ott S."/>
            <person name="Godinez A."/>
            <person name="Nagaraj S."/>
            <person name="Vavikolanu K."/>
            <person name="Nadendla S."/>
            <person name="George J."/>
            <person name="Geyer C."/>
            <person name="Sichtig H."/>
        </authorList>
    </citation>
    <scope>NUCLEOTIDE SEQUENCE [LARGE SCALE GENOMIC DNA]</scope>
    <source>
        <strain evidence="2">FDAARGOS_285</strain>
    </source>
</reference>
<gene>
    <name evidence="1" type="ORF">CEP64_04420</name>
</gene>
<name>A0AAI8DHE9_MAMSC</name>
<dbReference type="KEGG" id="sscu:CEP64_04420"/>
<protein>
    <submittedName>
        <fullName evidence="1">Uncharacterized protein</fullName>
    </submittedName>
</protein>
<dbReference type="RefSeq" id="WP_058592007.1">
    <property type="nucleotide sequence ID" value="NZ_CP022046.2"/>
</dbReference>
<evidence type="ECO:0000313" key="2">
    <source>
        <dbReference type="Proteomes" id="UP000197058"/>
    </source>
</evidence>
<proteinExistence type="predicted"/>
<evidence type="ECO:0000313" key="1">
    <source>
        <dbReference type="EMBL" id="ASE33840.1"/>
    </source>
</evidence>
<accession>A0AAI8DHE9</accession>
<dbReference type="EMBL" id="CP022046">
    <property type="protein sequence ID" value="ASE33840.1"/>
    <property type="molecule type" value="Genomic_DNA"/>
</dbReference>
<dbReference type="Proteomes" id="UP000197058">
    <property type="component" value="Chromosome"/>
</dbReference>
<sequence>MFGALCPSPHAISRIARFKNKQIINKTAYSTVIEVLVTESLNKLYKISKIKVSAYVIVKKKLIGKISFFFNSLLFKFF</sequence>
<organism evidence="1 2">
    <name type="scientific">Mammaliicoccus sciuri</name>
    <name type="common">Staphylococcus sciuri</name>
    <dbReference type="NCBI Taxonomy" id="1296"/>
    <lineage>
        <taxon>Bacteria</taxon>
        <taxon>Bacillati</taxon>
        <taxon>Bacillota</taxon>
        <taxon>Bacilli</taxon>
        <taxon>Bacillales</taxon>
        <taxon>Staphylococcaceae</taxon>
        <taxon>Mammaliicoccus</taxon>
    </lineage>
</organism>
<dbReference type="AlphaFoldDB" id="A0AAI8DHE9"/>